<proteinExistence type="predicted"/>
<dbReference type="Proteomes" id="UP000009319">
    <property type="component" value="Unassembled WGS sequence"/>
</dbReference>
<dbReference type="eggNOG" id="ENOG50313T7">
    <property type="taxonomic scope" value="Bacteria"/>
</dbReference>
<comment type="caution">
    <text evidence="1">The sequence shown here is derived from an EMBL/GenBank/DDBJ whole genome shotgun (WGS) entry which is preliminary data.</text>
</comment>
<gene>
    <name evidence="1" type="ORF">BN77_1485</name>
</gene>
<dbReference type="STRING" id="1211777.BN77_1485"/>
<sequence>MFTASIKGGCGTFVPAEGEDARQAKADVAAWSANDGGWIIRLPRDCDLLQIALRQKAEAPRFGCVLRRDLLHFTTRGKKPAPFP</sequence>
<evidence type="ECO:0000313" key="2">
    <source>
        <dbReference type="Proteomes" id="UP000009319"/>
    </source>
</evidence>
<reference evidence="1 2" key="1">
    <citation type="journal article" date="2013" name="Genome Announc.">
        <title>Draft Genome Sequence of Rhizobium mesoamericanum STM3625, a Nitrogen-Fixing Symbiont of Mimosa pudica Isolated in French Guiana (South America).</title>
        <authorList>
            <person name="Moulin L."/>
            <person name="Mornico D."/>
            <person name="Melkonian R."/>
            <person name="Klonowska A."/>
        </authorList>
    </citation>
    <scope>NUCLEOTIDE SEQUENCE [LARGE SCALE GENOMIC DNA]</scope>
    <source>
        <strain evidence="1 2">STM3625</strain>
    </source>
</reference>
<accession>K0PT88</accession>
<dbReference type="AlphaFoldDB" id="K0PT88"/>
<dbReference type="EMBL" id="CANI01000003">
    <property type="protein sequence ID" value="CCM74362.1"/>
    <property type="molecule type" value="Genomic_DNA"/>
</dbReference>
<dbReference type="HOGENOM" id="CLU_2525254_0_0_5"/>
<organism evidence="1 2">
    <name type="scientific">Rhizobium mesoamericanum STM3625</name>
    <dbReference type="NCBI Taxonomy" id="1211777"/>
    <lineage>
        <taxon>Bacteria</taxon>
        <taxon>Pseudomonadati</taxon>
        <taxon>Pseudomonadota</taxon>
        <taxon>Alphaproteobacteria</taxon>
        <taxon>Hyphomicrobiales</taxon>
        <taxon>Rhizobiaceae</taxon>
        <taxon>Rhizobium/Agrobacterium group</taxon>
        <taxon>Rhizobium</taxon>
    </lineage>
</organism>
<protein>
    <submittedName>
        <fullName evidence="1">Uncharacterized protein</fullName>
    </submittedName>
</protein>
<name>K0PT88_9HYPH</name>
<evidence type="ECO:0000313" key="1">
    <source>
        <dbReference type="EMBL" id="CCM74362.1"/>
    </source>
</evidence>
<keyword evidence="2" id="KW-1185">Reference proteome</keyword>